<keyword evidence="1" id="KW-0238">DNA-binding</keyword>
<dbReference type="EMBL" id="MBFU01000284">
    <property type="protein sequence ID" value="PWA00824.1"/>
    <property type="molecule type" value="Genomic_DNA"/>
</dbReference>
<gene>
    <name evidence="3" type="ORF">BB558_003111</name>
</gene>
<sequence length="622" mass="68966">MGDRSDKNRHTDACTTVQQAQILVEALQNTVHRTATFNPKKGIHSSESPSGGDQRYCTGILGVGNHTGGPGQGQNICITDNFKMEGVKSMSDLILPGDFITKLEIKSAYHHSVYKNHEIGAGAAQDYWDTFDILDRQYEYTGNFSTGVPETNQNSVKTLKKSWVHNEPQKIGNGISQKPDFSWSGVRHTQNDHPPHPEPKKKDTEETTVAIGPAAIKSRELQLDNRSPGKVQLQIQCPVFTISYGSGRFQVTEATDKQLERITLNAETTTSIAPVSATTDASETGTMSLVGIWNPQIQKGSSKYKETVTLLHSLKTHAPYWRKMKIRMQTENITTKAFFTKGGTTANRKLLNLAKEWWDITMENNICVNITHIAGKGNVLADWLSKVGTTQGQPIYFGGQSPAGKLLRSGTRHIVSGSGCANSSMGNKRSLFKPTTTPDTSYIETSNHEEAPNGNNSSKLADVTIVTTIKEVVNIFSYNTIKFTSTMGDASLEPIEKTVQELTNSAKQLIRNSIRSSTAKSYKSFLKKFIVWSVSQKTNQDEYSAINLANFLGSLKLKPSSVLMYATAVSDNWQTLYPEQKPITTDRRVSRLLQGLRNNIEKKSHEFPSWDVGKLIEHITNW</sequence>
<dbReference type="AlphaFoldDB" id="A0A2U1J6Y7"/>
<protein>
    <submittedName>
        <fullName evidence="3">Uncharacterized protein</fullName>
    </submittedName>
</protein>
<dbReference type="GO" id="GO:0003677">
    <property type="term" value="F:DNA binding"/>
    <property type="evidence" value="ECO:0007669"/>
    <property type="project" value="UniProtKB-KW"/>
</dbReference>
<feature type="compositionally biased region" description="Basic and acidic residues" evidence="2">
    <location>
        <begin position="189"/>
        <end position="205"/>
    </location>
</feature>
<keyword evidence="4" id="KW-1185">Reference proteome</keyword>
<feature type="region of interest" description="Disordered" evidence="2">
    <location>
        <begin position="418"/>
        <end position="457"/>
    </location>
</feature>
<dbReference type="Proteomes" id="UP000245591">
    <property type="component" value="Unassembled WGS sequence"/>
</dbReference>
<dbReference type="InterPro" id="IPR010998">
    <property type="entry name" value="Integrase_recombinase_N"/>
</dbReference>
<evidence type="ECO:0000313" key="3">
    <source>
        <dbReference type="EMBL" id="PWA00824.1"/>
    </source>
</evidence>
<feature type="region of interest" description="Disordered" evidence="2">
    <location>
        <begin position="167"/>
        <end position="206"/>
    </location>
</feature>
<accession>A0A2U1J6Y7</accession>
<dbReference type="Gene3D" id="1.10.150.130">
    <property type="match status" value="1"/>
</dbReference>
<evidence type="ECO:0000256" key="2">
    <source>
        <dbReference type="SAM" id="MobiDB-lite"/>
    </source>
</evidence>
<feature type="compositionally biased region" description="Polar residues" evidence="2">
    <location>
        <begin position="419"/>
        <end position="445"/>
    </location>
</feature>
<comment type="caution">
    <text evidence="3">The sequence shown here is derived from an EMBL/GenBank/DDBJ whole genome shotgun (WGS) entry which is preliminary data.</text>
</comment>
<proteinExistence type="predicted"/>
<name>A0A2U1J6Y7_SMIAN</name>
<evidence type="ECO:0000313" key="4">
    <source>
        <dbReference type="Proteomes" id="UP000245591"/>
    </source>
</evidence>
<organism evidence="3 4">
    <name type="scientific">Smittium angustum</name>
    <dbReference type="NCBI Taxonomy" id="133377"/>
    <lineage>
        <taxon>Eukaryota</taxon>
        <taxon>Fungi</taxon>
        <taxon>Fungi incertae sedis</taxon>
        <taxon>Zoopagomycota</taxon>
        <taxon>Kickxellomycotina</taxon>
        <taxon>Harpellomycetes</taxon>
        <taxon>Harpellales</taxon>
        <taxon>Legeriomycetaceae</taxon>
        <taxon>Smittium</taxon>
    </lineage>
</organism>
<evidence type="ECO:0000256" key="1">
    <source>
        <dbReference type="ARBA" id="ARBA00023125"/>
    </source>
</evidence>
<dbReference type="CDD" id="cd09275">
    <property type="entry name" value="RNase_HI_RT_DIRS1"/>
    <property type="match status" value="1"/>
</dbReference>
<reference evidence="3 4" key="1">
    <citation type="journal article" date="2018" name="MBio">
        <title>Comparative Genomics Reveals the Core Gene Toolbox for the Fungus-Insect Symbiosis.</title>
        <authorList>
            <person name="Wang Y."/>
            <person name="Stata M."/>
            <person name="Wang W."/>
            <person name="Stajich J.E."/>
            <person name="White M.M."/>
            <person name="Moncalvo J.M."/>
        </authorList>
    </citation>
    <scope>NUCLEOTIDE SEQUENCE [LARGE SCALE GENOMIC DNA]</scope>
    <source>
        <strain evidence="3 4">AUS-126-30</strain>
    </source>
</reference>